<evidence type="ECO:0000256" key="4">
    <source>
        <dbReference type="ARBA" id="ARBA00022723"/>
    </source>
</evidence>
<proteinExistence type="inferred from homology"/>
<dbReference type="Proteomes" id="UP001420932">
    <property type="component" value="Unassembled WGS sequence"/>
</dbReference>
<name>A0AAP0L2P5_9MAGN</name>
<accession>A0AAP0L2P5</accession>
<keyword evidence="6" id="KW-0414">Isoprene biosynthesis</keyword>
<gene>
    <name evidence="7" type="ORF">Syun_007695</name>
</gene>
<evidence type="ECO:0000256" key="3">
    <source>
        <dbReference type="ARBA" id="ARBA00022679"/>
    </source>
</evidence>
<dbReference type="GO" id="GO:0046872">
    <property type="term" value="F:metal ion binding"/>
    <property type="evidence" value="ECO:0007669"/>
    <property type="project" value="UniProtKB-KW"/>
</dbReference>
<dbReference type="PANTHER" id="PTHR43281:SF1">
    <property type="entry name" value="FARNESYL DIPHOSPHATE SYNTHASE"/>
    <property type="match status" value="1"/>
</dbReference>
<evidence type="ECO:0000256" key="6">
    <source>
        <dbReference type="ARBA" id="ARBA00023229"/>
    </source>
</evidence>
<keyword evidence="5" id="KW-0460">Magnesium</keyword>
<dbReference type="PANTHER" id="PTHR43281">
    <property type="entry name" value="FARNESYL DIPHOSPHATE SYNTHASE"/>
    <property type="match status" value="1"/>
</dbReference>
<reference evidence="7 8" key="1">
    <citation type="submission" date="2024-01" db="EMBL/GenBank/DDBJ databases">
        <title>Genome assemblies of Stephania.</title>
        <authorList>
            <person name="Yang L."/>
        </authorList>
    </citation>
    <scope>NUCLEOTIDE SEQUENCE [LARGE SCALE GENOMIC DNA]</scope>
    <source>
        <strain evidence="7">YNDBR</strain>
        <tissue evidence="7">Leaf</tissue>
    </source>
</reference>
<keyword evidence="8" id="KW-1185">Reference proteome</keyword>
<dbReference type="Pfam" id="PF00348">
    <property type="entry name" value="polyprenyl_synt"/>
    <property type="match status" value="1"/>
</dbReference>
<comment type="similarity">
    <text evidence="2">Belongs to the FPP/GGPP synthase family.</text>
</comment>
<dbReference type="SUPFAM" id="SSF48576">
    <property type="entry name" value="Terpenoid synthases"/>
    <property type="match status" value="1"/>
</dbReference>
<keyword evidence="3" id="KW-0808">Transferase</keyword>
<evidence type="ECO:0000313" key="7">
    <source>
        <dbReference type="EMBL" id="KAK9161354.1"/>
    </source>
</evidence>
<evidence type="ECO:0000313" key="8">
    <source>
        <dbReference type="Proteomes" id="UP001420932"/>
    </source>
</evidence>
<dbReference type="InterPro" id="IPR008949">
    <property type="entry name" value="Isoprenoid_synthase_dom_sf"/>
</dbReference>
<dbReference type="Gene3D" id="1.10.600.10">
    <property type="entry name" value="Farnesyl Diphosphate Synthase"/>
    <property type="match status" value="1"/>
</dbReference>
<dbReference type="InterPro" id="IPR000092">
    <property type="entry name" value="Polyprenyl_synt"/>
</dbReference>
<organism evidence="7 8">
    <name type="scientific">Stephania yunnanensis</name>
    <dbReference type="NCBI Taxonomy" id="152371"/>
    <lineage>
        <taxon>Eukaryota</taxon>
        <taxon>Viridiplantae</taxon>
        <taxon>Streptophyta</taxon>
        <taxon>Embryophyta</taxon>
        <taxon>Tracheophyta</taxon>
        <taxon>Spermatophyta</taxon>
        <taxon>Magnoliopsida</taxon>
        <taxon>Ranunculales</taxon>
        <taxon>Menispermaceae</taxon>
        <taxon>Menispermoideae</taxon>
        <taxon>Cissampelideae</taxon>
        <taxon>Stephania</taxon>
    </lineage>
</organism>
<protein>
    <submittedName>
        <fullName evidence="7">Uncharacterized protein</fullName>
    </submittedName>
</protein>
<sequence>MSHGAGGFPVQPPLMAPLLSGALGMKKDETRRGFSKLATSNVPMACVSAVRGKLTNHKAFGEETALLADDALLFLAFEHVATRTAGVSPERVVRAVAEMSAAVGSEGLVAGQVLDVASERQEVDLRELEYIHVHKTS</sequence>
<dbReference type="GO" id="GO:0004659">
    <property type="term" value="F:prenyltransferase activity"/>
    <property type="evidence" value="ECO:0007669"/>
    <property type="project" value="InterPro"/>
</dbReference>
<dbReference type="EMBL" id="JBBNAF010000003">
    <property type="protein sequence ID" value="KAK9161354.1"/>
    <property type="molecule type" value="Genomic_DNA"/>
</dbReference>
<evidence type="ECO:0000256" key="5">
    <source>
        <dbReference type="ARBA" id="ARBA00022842"/>
    </source>
</evidence>
<keyword evidence="4" id="KW-0479">Metal-binding</keyword>
<comment type="caution">
    <text evidence="7">The sequence shown here is derived from an EMBL/GenBank/DDBJ whole genome shotgun (WGS) entry which is preliminary data.</text>
</comment>
<evidence type="ECO:0000256" key="2">
    <source>
        <dbReference type="ARBA" id="ARBA00006706"/>
    </source>
</evidence>
<comment type="cofactor">
    <cofactor evidence="1">
        <name>Mg(2+)</name>
        <dbReference type="ChEBI" id="CHEBI:18420"/>
    </cofactor>
</comment>
<dbReference type="GO" id="GO:0008299">
    <property type="term" value="P:isoprenoid biosynthetic process"/>
    <property type="evidence" value="ECO:0007669"/>
    <property type="project" value="UniProtKB-KW"/>
</dbReference>
<evidence type="ECO:0000256" key="1">
    <source>
        <dbReference type="ARBA" id="ARBA00001946"/>
    </source>
</evidence>
<dbReference type="AlphaFoldDB" id="A0AAP0L2P5"/>